<dbReference type="PANTHER" id="PTHR24305:SF223">
    <property type="entry name" value="CYTOCHROME P450-DIT2"/>
    <property type="match status" value="1"/>
</dbReference>
<evidence type="ECO:0000256" key="4">
    <source>
        <dbReference type="ARBA" id="ARBA00023002"/>
    </source>
</evidence>
<evidence type="ECO:0000256" key="3">
    <source>
        <dbReference type="ARBA" id="ARBA00022723"/>
    </source>
</evidence>
<keyword evidence="5 7" id="KW-0408">Iron</keyword>
<evidence type="ECO:0000256" key="1">
    <source>
        <dbReference type="ARBA" id="ARBA00001971"/>
    </source>
</evidence>
<evidence type="ECO:0000313" key="10">
    <source>
        <dbReference type="EMBL" id="KAE8138590.1"/>
    </source>
</evidence>
<keyword evidence="7 8" id="KW-0349">Heme</keyword>
<protein>
    <submittedName>
        <fullName evidence="10">Cytochrome P450</fullName>
    </submittedName>
</protein>
<evidence type="ECO:0000256" key="7">
    <source>
        <dbReference type="PIRSR" id="PIRSR602401-1"/>
    </source>
</evidence>
<feature type="transmembrane region" description="Helical" evidence="9">
    <location>
        <begin position="50"/>
        <end position="75"/>
    </location>
</feature>
<dbReference type="PANTHER" id="PTHR24305">
    <property type="entry name" value="CYTOCHROME P450"/>
    <property type="match status" value="1"/>
</dbReference>
<gene>
    <name evidence="10" type="ORF">BDV38DRAFT_292188</name>
</gene>
<dbReference type="OrthoDB" id="1470350at2759"/>
<dbReference type="InterPro" id="IPR017972">
    <property type="entry name" value="Cyt_P450_CS"/>
</dbReference>
<evidence type="ECO:0000256" key="9">
    <source>
        <dbReference type="SAM" id="Phobius"/>
    </source>
</evidence>
<dbReference type="Pfam" id="PF00067">
    <property type="entry name" value="p450"/>
    <property type="match status" value="1"/>
</dbReference>
<dbReference type="SUPFAM" id="SSF48264">
    <property type="entry name" value="Cytochrome P450"/>
    <property type="match status" value="1"/>
</dbReference>
<sequence>MHGSRNSKCIRGLVGLMRPSANLVPIFWHPRGHRDSVFFPISQQPTSRRMAMHAICIIIGKALAVGILLLVICVLSRIVPPRYPRNIPAVPFWVTLVSLFRDIDQEDIYRRHIQKPLQTHGAIKIFFAGQWNLLIQRSSYLNEIFRNEDVYQKSGNQKKIPHSVLAEFLGDNVISSRGTTWRLYRDIITPGLQGHFDTGLIAANAEELCSSLLTFQNTVENWGVPVQDLLQQFTIANVSQVLLQANHKPTTRDEPTLHQLQLAVKREIFKPIFMNFPVLDRFGRLIPCRARARNVVEQFSTALEHGVRHGQGTPKPGNLGARLIAARDGGVLTEKQFRDNLNVLFVAGQENPQLLLISMLYLLAKHPDVQSRLRQEIDACSTPDPSYVAFSELPYLTCVIYESLRLLPPISQLINRRTSQDVVLGNQIYIPKDTYVGYNCYSTNRDPSVWGPTADEFRPERWGQSSTEISQCYRQRRARAEFISFHGGSRACLGEKFALLEARVALFVLVSRLSWSLDPEWPDRKTPAGPLYPRALRLIFTERKAD</sequence>
<dbReference type="Gene3D" id="1.10.630.10">
    <property type="entry name" value="Cytochrome P450"/>
    <property type="match status" value="1"/>
</dbReference>
<proteinExistence type="inferred from homology"/>
<dbReference type="GeneID" id="43646163"/>
<keyword evidence="6 8" id="KW-0503">Monooxygenase</keyword>
<keyword evidence="11" id="KW-1185">Reference proteome</keyword>
<dbReference type="PROSITE" id="PS00086">
    <property type="entry name" value="CYTOCHROME_P450"/>
    <property type="match status" value="1"/>
</dbReference>
<dbReference type="Proteomes" id="UP000325672">
    <property type="component" value="Unassembled WGS sequence"/>
</dbReference>
<dbReference type="GO" id="GO:0004497">
    <property type="term" value="F:monooxygenase activity"/>
    <property type="evidence" value="ECO:0007669"/>
    <property type="project" value="UniProtKB-KW"/>
</dbReference>
<comment type="cofactor">
    <cofactor evidence="1 7">
        <name>heme</name>
        <dbReference type="ChEBI" id="CHEBI:30413"/>
    </cofactor>
</comment>
<reference evidence="10 11" key="1">
    <citation type="submission" date="2019-04" db="EMBL/GenBank/DDBJ databases">
        <title>Friends and foes A comparative genomics study of 23 Aspergillus species from section Flavi.</title>
        <authorList>
            <consortium name="DOE Joint Genome Institute"/>
            <person name="Kjaerbolling I."/>
            <person name="Vesth T."/>
            <person name="Frisvad J.C."/>
            <person name="Nybo J.L."/>
            <person name="Theobald S."/>
            <person name="Kildgaard S."/>
            <person name="Isbrandt T."/>
            <person name="Kuo A."/>
            <person name="Sato A."/>
            <person name="Lyhne E.K."/>
            <person name="Kogle M.E."/>
            <person name="Wiebenga A."/>
            <person name="Kun R.S."/>
            <person name="Lubbers R.J."/>
            <person name="Makela M.R."/>
            <person name="Barry K."/>
            <person name="Chovatia M."/>
            <person name="Clum A."/>
            <person name="Daum C."/>
            <person name="Haridas S."/>
            <person name="He G."/>
            <person name="LaButti K."/>
            <person name="Lipzen A."/>
            <person name="Mondo S."/>
            <person name="Riley R."/>
            <person name="Salamov A."/>
            <person name="Simmons B.A."/>
            <person name="Magnuson J.K."/>
            <person name="Henrissat B."/>
            <person name="Mortensen U.H."/>
            <person name="Larsen T.O."/>
            <person name="Devries R.P."/>
            <person name="Grigoriev I.V."/>
            <person name="Machida M."/>
            <person name="Baker S.E."/>
            <person name="Andersen M.R."/>
        </authorList>
    </citation>
    <scope>NUCLEOTIDE SEQUENCE [LARGE SCALE GENOMIC DNA]</scope>
    <source>
        <strain evidence="10 11">CBS 117625</strain>
    </source>
</reference>
<dbReference type="AlphaFoldDB" id="A0A5N6SXW7"/>
<dbReference type="InterPro" id="IPR036396">
    <property type="entry name" value="Cyt_P450_sf"/>
</dbReference>
<dbReference type="PRINTS" id="PR00463">
    <property type="entry name" value="EP450I"/>
</dbReference>
<dbReference type="PRINTS" id="PR00385">
    <property type="entry name" value="P450"/>
</dbReference>
<dbReference type="GO" id="GO:0016705">
    <property type="term" value="F:oxidoreductase activity, acting on paired donors, with incorporation or reduction of molecular oxygen"/>
    <property type="evidence" value="ECO:0007669"/>
    <property type="project" value="InterPro"/>
</dbReference>
<keyword evidence="9" id="KW-0812">Transmembrane</keyword>
<dbReference type="GO" id="GO:0020037">
    <property type="term" value="F:heme binding"/>
    <property type="evidence" value="ECO:0007669"/>
    <property type="project" value="InterPro"/>
</dbReference>
<comment type="similarity">
    <text evidence="2 8">Belongs to the cytochrome P450 family.</text>
</comment>
<name>A0A5N6SXW7_ASPPS</name>
<dbReference type="RefSeq" id="XP_031914653.1">
    <property type="nucleotide sequence ID" value="XM_032061953.1"/>
</dbReference>
<accession>A0A5N6SXW7</accession>
<keyword evidence="3 7" id="KW-0479">Metal-binding</keyword>
<evidence type="ECO:0000256" key="5">
    <source>
        <dbReference type="ARBA" id="ARBA00023004"/>
    </source>
</evidence>
<feature type="binding site" description="axial binding residue" evidence="7">
    <location>
        <position position="492"/>
    </location>
    <ligand>
        <name>heme</name>
        <dbReference type="ChEBI" id="CHEBI:30413"/>
    </ligand>
    <ligandPart>
        <name>Fe</name>
        <dbReference type="ChEBI" id="CHEBI:18248"/>
    </ligandPart>
</feature>
<dbReference type="EMBL" id="ML743570">
    <property type="protein sequence ID" value="KAE8138590.1"/>
    <property type="molecule type" value="Genomic_DNA"/>
</dbReference>
<evidence type="ECO:0000256" key="8">
    <source>
        <dbReference type="RuleBase" id="RU000461"/>
    </source>
</evidence>
<keyword evidence="9" id="KW-0472">Membrane</keyword>
<dbReference type="CDD" id="cd11070">
    <property type="entry name" value="CYP56-like"/>
    <property type="match status" value="1"/>
</dbReference>
<organism evidence="10 11">
    <name type="scientific">Aspergillus pseudotamarii</name>
    <dbReference type="NCBI Taxonomy" id="132259"/>
    <lineage>
        <taxon>Eukaryota</taxon>
        <taxon>Fungi</taxon>
        <taxon>Dikarya</taxon>
        <taxon>Ascomycota</taxon>
        <taxon>Pezizomycotina</taxon>
        <taxon>Eurotiomycetes</taxon>
        <taxon>Eurotiomycetidae</taxon>
        <taxon>Eurotiales</taxon>
        <taxon>Aspergillaceae</taxon>
        <taxon>Aspergillus</taxon>
        <taxon>Aspergillus subgen. Circumdati</taxon>
    </lineage>
</organism>
<evidence type="ECO:0000256" key="2">
    <source>
        <dbReference type="ARBA" id="ARBA00010617"/>
    </source>
</evidence>
<dbReference type="InterPro" id="IPR001128">
    <property type="entry name" value="Cyt_P450"/>
</dbReference>
<keyword evidence="9" id="KW-1133">Transmembrane helix</keyword>
<evidence type="ECO:0000313" key="11">
    <source>
        <dbReference type="Proteomes" id="UP000325672"/>
    </source>
</evidence>
<dbReference type="InterPro" id="IPR002401">
    <property type="entry name" value="Cyt_P450_E_grp-I"/>
</dbReference>
<dbReference type="InterPro" id="IPR050121">
    <property type="entry name" value="Cytochrome_P450_monoxygenase"/>
</dbReference>
<keyword evidence="4 8" id="KW-0560">Oxidoreductase</keyword>
<evidence type="ECO:0000256" key="6">
    <source>
        <dbReference type="ARBA" id="ARBA00023033"/>
    </source>
</evidence>
<dbReference type="GO" id="GO:0005506">
    <property type="term" value="F:iron ion binding"/>
    <property type="evidence" value="ECO:0007669"/>
    <property type="project" value="InterPro"/>
</dbReference>